<dbReference type="Pfam" id="PF03127">
    <property type="entry name" value="GAT"/>
    <property type="match status" value="1"/>
</dbReference>
<dbReference type="STRING" id="1157962.A0A250XK04"/>
<feature type="region of interest" description="Disordered" evidence="6">
    <location>
        <begin position="274"/>
        <end position="311"/>
    </location>
</feature>
<dbReference type="InterPro" id="IPR004152">
    <property type="entry name" value="GAT_dom"/>
</dbReference>
<protein>
    <recommendedName>
        <fullName evidence="7">VHS domain-containing protein</fullName>
    </recommendedName>
</protein>
<dbReference type="SUPFAM" id="SSF48464">
    <property type="entry name" value="ENTH/VHS domain"/>
    <property type="match status" value="1"/>
</dbReference>
<sequence length="494" mass="51905">MFSQLKEKFSVAADRLRTLGNDEADNAIGELVSKGTADVLISPDWSINISICDLVNQNANPSVMYEKLLKTLRRSMSKNNAKCQILTLTILETCVKNGYPVIYSSLAKSELWLDLTKMAGSSLVDAEVRDKILILIEDYAKVLPPAEFKATYESFLEQGVDFPVRGENEQPPILTPPSIIAPAAAAAAVPAVIGGTQGGYAMVDTTAFAGLPVGIPTYAPQQIPVGQPGGDPFAGMSQEDRAAVQAAMAEMAAEDSARQSAAFAASTAMFQQMDHQQQAPAGGREGGTHVSPLLTPPQQMIPTPAPPALPGNATEALEVVANATSLLNEMLSSQTDPREQFMSELGEQCVAMRSQLEEMLLTLSDETLMNSALVHHEALQAVITKYAEHLAQVVQGGGLSAVPSVPGQQLSPEGLAAPLLGLATVAAGPNFSLLGEEEEGEQVLSSKRAPVAHPDVSHPDLIDMGGGASAPVAPSSVADPKVETTHGTADQQLL</sequence>
<dbReference type="InterPro" id="IPR008942">
    <property type="entry name" value="ENTH_VHS"/>
</dbReference>
<evidence type="ECO:0000256" key="4">
    <source>
        <dbReference type="ARBA" id="ARBA00022927"/>
    </source>
</evidence>
<dbReference type="GO" id="GO:0005737">
    <property type="term" value="C:cytoplasm"/>
    <property type="evidence" value="ECO:0007669"/>
    <property type="project" value="UniProtKB-ARBA"/>
</dbReference>
<dbReference type="GO" id="GO:0043130">
    <property type="term" value="F:ubiquitin binding"/>
    <property type="evidence" value="ECO:0007669"/>
    <property type="project" value="InterPro"/>
</dbReference>
<dbReference type="Gene3D" id="1.20.58.160">
    <property type="match status" value="1"/>
</dbReference>
<name>A0A250XK04_9CHLO</name>
<dbReference type="GO" id="GO:0035091">
    <property type="term" value="F:phosphatidylinositol binding"/>
    <property type="evidence" value="ECO:0007669"/>
    <property type="project" value="InterPro"/>
</dbReference>
<dbReference type="AlphaFoldDB" id="A0A250XK04"/>
<dbReference type="InterPro" id="IPR002014">
    <property type="entry name" value="VHS_dom"/>
</dbReference>
<reference evidence="8 9" key="1">
    <citation type="submission" date="2017-08" db="EMBL/GenBank/DDBJ databases">
        <title>Acidophilic green algal genome provides insights into adaptation to an acidic environment.</title>
        <authorList>
            <person name="Hirooka S."/>
            <person name="Hirose Y."/>
            <person name="Kanesaki Y."/>
            <person name="Higuchi S."/>
            <person name="Fujiwara T."/>
            <person name="Onuma R."/>
            <person name="Era A."/>
            <person name="Ohbayashi R."/>
            <person name="Uzuka A."/>
            <person name="Nozaki H."/>
            <person name="Yoshikawa H."/>
            <person name="Miyagishima S.Y."/>
        </authorList>
    </citation>
    <scope>NUCLEOTIDE SEQUENCE [LARGE SCALE GENOMIC DNA]</scope>
    <source>
        <strain evidence="8 9">NIES-2499</strain>
    </source>
</reference>
<evidence type="ECO:0000256" key="2">
    <source>
        <dbReference type="ARBA" id="ARBA00007708"/>
    </source>
</evidence>
<dbReference type="SUPFAM" id="SSF89009">
    <property type="entry name" value="GAT-like domain"/>
    <property type="match status" value="1"/>
</dbReference>
<evidence type="ECO:0000256" key="3">
    <source>
        <dbReference type="ARBA" id="ARBA00022448"/>
    </source>
</evidence>
<evidence type="ECO:0000256" key="6">
    <source>
        <dbReference type="SAM" id="MobiDB-lite"/>
    </source>
</evidence>
<accession>A0A250XK04</accession>
<keyword evidence="4" id="KW-0653">Protein transport</keyword>
<dbReference type="OrthoDB" id="2018246at2759"/>
<dbReference type="GO" id="GO:0043328">
    <property type="term" value="P:protein transport to vacuole involved in ubiquitin-dependent protein catabolic process via the multivesicular body sorting pathway"/>
    <property type="evidence" value="ECO:0007669"/>
    <property type="project" value="InterPro"/>
</dbReference>
<evidence type="ECO:0000256" key="1">
    <source>
        <dbReference type="ARBA" id="ARBA00004170"/>
    </source>
</evidence>
<dbReference type="Gene3D" id="1.25.40.90">
    <property type="match status" value="1"/>
</dbReference>
<evidence type="ECO:0000313" key="8">
    <source>
        <dbReference type="EMBL" id="GAX83415.1"/>
    </source>
</evidence>
<proteinExistence type="inferred from homology"/>
<keyword evidence="9" id="KW-1185">Reference proteome</keyword>
<feature type="domain" description="VHS" evidence="7">
    <location>
        <begin position="35"/>
        <end position="163"/>
    </location>
</feature>
<dbReference type="Pfam" id="PF00790">
    <property type="entry name" value="VHS"/>
    <property type="match status" value="1"/>
</dbReference>
<comment type="similarity">
    <text evidence="2">Belongs to the TOM1 family.</text>
</comment>
<dbReference type="GO" id="GO:0016020">
    <property type="term" value="C:membrane"/>
    <property type="evidence" value="ECO:0007669"/>
    <property type="project" value="UniProtKB-SubCell"/>
</dbReference>
<organism evidence="8 9">
    <name type="scientific">Chlamydomonas eustigma</name>
    <dbReference type="NCBI Taxonomy" id="1157962"/>
    <lineage>
        <taxon>Eukaryota</taxon>
        <taxon>Viridiplantae</taxon>
        <taxon>Chlorophyta</taxon>
        <taxon>core chlorophytes</taxon>
        <taxon>Chlorophyceae</taxon>
        <taxon>CS clade</taxon>
        <taxon>Chlamydomonadales</taxon>
        <taxon>Chlamydomonadaceae</taxon>
        <taxon>Chlamydomonas</taxon>
    </lineage>
</organism>
<gene>
    <name evidence="8" type="ORF">CEUSTIGMA_g10840.t1</name>
</gene>
<dbReference type="InterPro" id="IPR044836">
    <property type="entry name" value="TOL_plant"/>
</dbReference>
<comment type="caution">
    <text evidence="8">The sequence shown here is derived from an EMBL/GenBank/DDBJ whole genome shotgun (WGS) entry which is preliminary data.</text>
</comment>
<dbReference type="Proteomes" id="UP000232323">
    <property type="component" value="Unassembled WGS sequence"/>
</dbReference>
<comment type="subcellular location">
    <subcellularLocation>
        <location evidence="1">Membrane</location>
        <topology evidence="1">Peripheral membrane protein</topology>
    </subcellularLocation>
</comment>
<feature type="region of interest" description="Disordered" evidence="6">
    <location>
        <begin position="438"/>
        <end position="494"/>
    </location>
</feature>
<dbReference type="InterPro" id="IPR038425">
    <property type="entry name" value="GAT_sf"/>
</dbReference>
<dbReference type="PANTHER" id="PTHR45898">
    <property type="entry name" value="TOM1-LIKE PROTEIN"/>
    <property type="match status" value="1"/>
</dbReference>
<feature type="compositionally biased region" description="Low complexity" evidence="6">
    <location>
        <begin position="469"/>
        <end position="479"/>
    </location>
</feature>
<dbReference type="SMART" id="SM00288">
    <property type="entry name" value="VHS"/>
    <property type="match status" value="1"/>
</dbReference>
<feature type="compositionally biased region" description="Polar residues" evidence="6">
    <location>
        <begin position="485"/>
        <end position="494"/>
    </location>
</feature>
<keyword evidence="3" id="KW-0813">Transport</keyword>
<dbReference type="CDD" id="cd03561">
    <property type="entry name" value="VHS"/>
    <property type="match status" value="1"/>
</dbReference>
<evidence type="ECO:0000259" key="7">
    <source>
        <dbReference type="PROSITE" id="PS50179"/>
    </source>
</evidence>
<dbReference type="PROSITE" id="PS50179">
    <property type="entry name" value="VHS"/>
    <property type="match status" value="1"/>
</dbReference>
<evidence type="ECO:0000313" key="9">
    <source>
        <dbReference type="Proteomes" id="UP000232323"/>
    </source>
</evidence>
<keyword evidence="5" id="KW-0472">Membrane</keyword>
<dbReference type="EMBL" id="BEGY01000098">
    <property type="protein sequence ID" value="GAX83415.1"/>
    <property type="molecule type" value="Genomic_DNA"/>
</dbReference>
<dbReference type="PANTHER" id="PTHR45898:SF4">
    <property type="entry name" value="TARGET OF MYB PROTEIN 1"/>
    <property type="match status" value="1"/>
</dbReference>
<evidence type="ECO:0000256" key="5">
    <source>
        <dbReference type="ARBA" id="ARBA00023136"/>
    </source>
</evidence>